<dbReference type="Gene3D" id="2.40.40.20">
    <property type="match status" value="1"/>
</dbReference>
<dbReference type="EMBL" id="FJ968741">
    <property type="protein sequence ID" value="ACQ90965.1"/>
    <property type="molecule type" value="Genomic_DNA"/>
</dbReference>
<dbReference type="InterPro" id="IPR006592">
    <property type="entry name" value="RNA_pol_N"/>
</dbReference>
<geneLocation type="chloroplast" evidence="11"/>
<dbReference type="InterPro" id="IPR007066">
    <property type="entry name" value="RNA_pol_Rpb1_3"/>
</dbReference>
<evidence type="ECO:0000313" key="11">
    <source>
        <dbReference type="EMBL" id="ACQ90965.1"/>
    </source>
</evidence>
<sequence length="882" mass="102693">MQKKFQQVEIGLASPRQIRKWAERELPNGEIVGEVTSWETVNYKTLKPEPNGLFCQRIFGPVIDYSCAFAKPKFYMGFCPKCGVEKTTSRVRRYRLGYVKFKQPIVHTLYASHKPSPLSLCLGWSNKRIQAIMYGTEFCKLSPYFTNFLSRILIYRVIFEKNITIQKQNFTLHSNNCFIYKSQLNLSITEFFIRRKFAYFQDTKITSKYKKPKLFRNINNSVCKNSVGLVSISKTTSNRNVRNDNGNGKGNEKGKTTNNVFVNNAIYSFFPKTSFLEKEKEPKPTTTGNGIFQKKNARIPTKLETQNFLYGVAYDATWRQVENIQDFIFYISEQAKSYELSIPYYNFRKIVKNHTRKEIPSHKQFYPIQTGGLVFQKIFSYFELLPILQEFKFHHHLVKTYIIYLQDKLKWYPSGPDSEFLEEREKILKKITRLKQYEKKSFKRLQYFRDFYYTNMNPAWMILSYLPVLPPGLRPIMSIQGELIVSDINSLYRKVLTRNKRVNSITQFKIFDTALSGSWASWCYNLRQVQEAVDSLFKTGSVESGKTTKSLLDSLKGKKGRFRQHLLGKRVDYSGRSVIVVGPNLKIYECGLPKQMAIELFQPFLIQKLRNKRLALTTTAAKTIITQKKPIIWSLLTELMKNHPVLLNRAPTLHRLGIQAFLPRLVEGKAILLHPLVCPAFNADFDGDQMAVHIPLGAASRSEAFHLMWSRNHILAPASGQPLLLPTQDMVLGCYYLTILKNSKSKNYKNNLVKTKNFSFSVSRLKPGINKVFGKTSGLYFSTLNQVLQCYDQGVIQTHTPIWVRWFGLIQNFIGEHESKSLEQPIEFRIDLYGKSEYIFHDRELYKLKQFSNCFYKFHHTENSVYIRTTAGRIFFHKNFPI</sequence>
<evidence type="ECO:0000259" key="10">
    <source>
        <dbReference type="SMART" id="SM00663"/>
    </source>
</evidence>
<evidence type="ECO:0000256" key="3">
    <source>
        <dbReference type="ARBA" id="ARBA00022478"/>
    </source>
</evidence>
<dbReference type="Pfam" id="PF04997">
    <property type="entry name" value="RNA_pol_Rpb1_1"/>
    <property type="match status" value="2"/>
</dbReference>
<dbReference type="InterPro" id="IPR000722">
    <property type="entry name" value="RNA_pol_asu"/>
</dbReference>
<evidence type="ECO:0000256" key="4">
    <source>
        <dbReference type="ARBA" id="ARBA00022640"/>
    </source>
</evidence>
<dbReference type="SMART" id="SM00663">
    <property type="entry name" value="RPOLA_N"/>
    <property type="match status" value="1"/>
</dbReference>
<feature type="domain" description="RNA polymerase N-terminal" evidence="10">
    <location>
        <begin position="459"/>
        <end position="738"/>
    </location>
</feature>
<evidence type="ECO:0000256" key="7">
    <source>
        <dbReference type="ARBA" id="ARBA00023163"/>
    </source>
</evidence>
<evidence type="ECO:0000256" key="6">
    <source>
        <dbReference type="ARBA" id="ARBA00022695"/>
    </source>
</evidence>
<dbReference type="PANTHER" id="PTHR19376">
    <property type="entry name" value="DNA-DIRECTED RNA POLYMERASE"/>
    <property type="match status" value="1"/>
</dbReference>
<dbReference type="InterPro" id="IPR044893">
    <property type="entry name" value="RNA_pol_Rpb1_clamp_domain"/>
</dbReference>
<evidence type="ECO:0000256" key="9">
    <source>
        <dbReference type="RuleBase" id="RU004279"/>
    </source>
</evidence>
<dbReference type="Gene3D" id="1.10.40.90">
    <property type="match status" value="1"/>
</dbReference>
<comment type="function">
    <text evidence="1 9">DNA-dependent RNA polymerase catalyzes the transcription of DNA into RNA using the four ribonucleoside triphosphates as substrates.</text>
</comment>
<keyword evidence="3 9" id="KW-0240">DNA-directed RNA polymerase</keyword>
<dbReference type="InterPro" id="IPR045867">
    <property type="entry name" value="DNA-dir_RpoC_beta_prime"/>
</dbReference>
<evidence type="ECO:0000256" key="8">
    <source>
        <dbReference type="ARBA" id="ARBA00048552"/>
    </source>
</evidence>
<keyword evidence="4 11" id="KW-0934">Plastid</keyword>
<evidence type="ECO:0000256" key="1">
    <source>
        <dbReference type="ARBA" id="ARBA00004026"/>
    </source>
</evidence>
<dbReference type="Pfam" id="PF04983">
    <property type="entry name" value="RNA_pol_Rpb1_3"/>
    <property type="match status" value="1"/>
</dbReference>
<name>C7BEV4_PARKE</name>
<keyword evidence="7 9" id="KW-0804">Transcription</keyword>
<dbReference type="GO" id="GO:0003677">
    <property type="term" value="F:DNA binding"/>
    <property type="evidence" value="ECO:0007669"/>
    <property type="project" value="InterPro"/>
</dbReference>
<protein>
    <recommendedName>
        <fullName evidence="9">DNA-directed RNA polymerase subunit</fullName>
        <ecNumber evidence="9">2.7.7.6</ecNumber>
    </recommendedName>
</protein>
<dbReference type="GO" id="GO:0006351">
    <property type="term" value="P:DNA-templated transcription"/>
    <property type="evidence" value="ECO:0007669"/>
    <property type="project" value="InterPro"/>
</dbReference>
<dbReference type="SUPFAM" id="SSF64484">
    <property type="entry name" value="beta and beta-prime subunits of DNA dependent RNA-polymerase"/>
    <property type="match status" value="1"/>
</dbReference>
<keyword evidence="5 9" id="KW-0808">Transferase</keyword>
<dbReference type="PANTHER" id="PTHR19376:SF54">
    <property type="entry name" value="DNA-DIRECTED RNA POLYMERASE SUBUNIT BETA"/>
    <property type="match status" value="1"/>
</dbReference>
<keyword evidence="6 9" id="KW-0548">Nucleotidyltransferase</keyword>
<dbReference type="GeneID" id="8207176"/>
<evidence type="ECO:0000256" key="5">
    <source>
        <dbReference type="ARBA" id="ARBA00022679"/>
    </source>
</evidence>
<organism evidence="11">
    <name type="scientific">Parachlorella kessleri</name>
    <name type="common">Green alga</name>
    <name type="synonym">Chlorella kessleri</name>
    <dbReference type="NCBI Taxonomy" id="3074"/>
    <lineage>
        <taxon>Eukaryota</taxon>
        <taxon>Viridiplantae</taxon>
        <taxon>Chlorophyta</taxon>
        <taxon>core chlorophytes</taxon>
        <taxon>Trebouxiophyceae</taxon>
        <taxon>Chlorellales</taxon>
        <taxon>Chlorellaceae</taxon>
        <taxon>Parachlorella</taxon>
    </lineage>
</organism>
<comment type="catalytic activity">
    <reaction evidence="8 9">
        <text>RNA(n) + a ribonucleoside 5'-triphosphate = RNA(n+1) + diphosphate</text>
        <dbReference type="Rhea" id="RHEA:21248"/>
        <dbReference type="Rhea" id="RHEA-COMP:14527"/>
        <dbReference type="Rhea" id="RHEA-COMP:17342"/>
        <dbReference type="ChEBI" id="CHEBI:33019"/>
        <dbReference type="ChEBI" id="CHEBI:61557"/>
        <dbReference type="ChEBI" id="CHEBI:140395"/>
        <dbReference type="EC" id="2.7.7.6"/>
    </reaction>
</comment>
<reference evidence="11" key="1">
    <citation type="journal article" date="2009" name="Mol. Biol. Evol.">
        <title>The chloroplast genomes of the green algae Pedinomonas minor, Parachlorella kessleri, and Oocystis solitaria reveal a shared ancestry between the Pedinomonadales and Chlorellales.</title>
        <authorList>
            <person name="Turmel M."/>
            <person name="Otis C."/>
            <person name="Lemieux C."/>
        </authorList>
    </citation>
    <scope>NUCLEOTIDE SEQUENCE</scope>
</reference>
<dbReference type="EC" id="2.7.7.6" evidence="9"/>
<proteinExistence type="inferred from homology"/>
<gene>
    <name evidence="11" type="primary">rpoC1</name>
</gene>
<dbReference type="Pfam" id="PF00623">
    <property type="entry name" value="RNA_pol_Rpb1_2"/>
    <property type="match status" value="2"/>
</dbReference>
<evidence type="ECO:0000256" key="2">
    <source>
        <dbReference type="ARBA" id="ARBA00007207"/>
    </source>
</evidence>
<dbReference type="Gene3D" id="1.10.274.100">
    <property type="entry name" value="RNA polymerase Rpb1, domain 3"/>
    <property type="match status" value="1"/>
</dbReference>
<dbReference type="GO" id="GO:0003899">
    <property type="term" value="F:DNA-directed RNA polymerase activity"/>
    <property type="evidence" value="ECO:0007669"/>
    <property type="project" value="UniProtKB-EC"/>
</dbReference>
<dbReference type="InterPro" id="IPR042102">
    <property type="entry name" value="RNA_pol_Rpb1_3_sf"/>
</dbReference>
<dbReference type="AlphaFoldDB" id="C7BEV4"/>
<dbReference type="GO" id="GO:0000428">
    <property type="term" value="C:DNA-directed RNA polymerase complex"/>
    <property type="evidence" value="ECO:0007669"/>
    <property type="project" value="UniProtKB-KW"/>
</dbReference>
<comment type="similarity">
    <text evidence="2">Belongs to the RNA polymerase beta' chain family. RpoC1 subfamily.</text>
</comment>
<keyword evidence="11" id="KW-0150">Chloroplast</keyword>
<dbReference type="Gene3D" id="4.10.860.120">
    <property type="entry name" value="RNA polymerase II, clamp domain"/>
    <property type="match status" value="1"/>
</dbReference>
<dbReference type="RefSeq" id="YP_003058289.1">
    <property type="nucleotide sequence ID" value="NC_012978.1"/>
</dbReference>
<dbReference type="InterPro" id="IPR007080">
    <property type="entry name" value="RNA_pol_Rpb1_1"/>
</dbReference>
<accession>C7BEV4</accession>